<evidence type="ECO:0000313" key="4">
    <source>
        <dbReference type="RefSeq" id="XP_033576046.1"/>
    </source>
</evidence>
<dbReference type="RefSeq" id="XP_033576046.1">
    <property type="nucleotide sequence ID" value="XM_033725637.1"/>
</dbReference>
<dbReference type="GeneID" id="54466530"/>
<protein>
    <submittedName>
        <fullName evidence="2 4">Uncharacterized protein</fullName>
    </submittedName>
</protein>
<feature type="compositionally biased region" description="Polar residues" evidence="1">
    <location>
        <begin position="49"/>
        <end position="63"/>
    </location>
</feature>
<reference evidence="4" key="3">
    <citation type="submission" date="2025-04" db="UniProtKB">
        <authorList>
            <consortium name="RefSeq"/>
        </authorList>
    </citation>
    <scope>IDENTIFICATION</scope>
    <source>
        <strain evidence="4">CBS 304.34</strain>
    </source>
</reference>
<organism evidence="2">
    <name type="scientific">Mytilinidion resinicola</name>
    <dbReference type="NCBI Taxonomy" id="574789"/>
    <lineage>
        <taxon>Eukaryota</taxon>
        <taxon>Fungi</taxon>
        <taxon>Dikarya</taxon>
        <taxon>Ascomycota</taxon>
        <taxon>Pezizomycotina</taxon>
        <taxon>Dothideomycetes</taxon>
        <taxon>Pleosporomycetidae</taxon>
        <taxon>Mytilinidiales</taxon>
        <taxon>Mytilinidiaceae</taxon>
        <taxon>Mytilinidion</taxon>
    </lineage>
</organism>
<evidence type="ECO:0000256" key="1">
    <source>
        <dbReference type="SAM" id="MobiDB-lite"/>
    </source>
</evidence>
<sequence>MGEKNNYMGSSDVPGGHRPAPKLFDLPSSGLGVCIFIGQGSTYAPRLPDSSSAEMGPMVSTTRSSDDGHCRGSMGHSRAIDGGKDGTSSYCRSVTLYRGDRGEEGSGDRKGEKKAADSKRRGLGRKARAERQAEVLAALPEGKREAKAAESKRRSEGQ</sequence>
<evidence type="ECO:0000313" key="2">
    <source>
        <dbReference type="EMBL" id="KAF2809082.1"/>
    </source>
</evidence>
<reference evidence="4" key="2">
    <citation type="submission" date="2020-04" db="EMBL/GenBank/DDBJ databases">
        <authorList>
            <consortium name="NCBI Genome Project"/>
        </authorList>
    </citation>
    <scope>NUCLEOTIDE SEQUENCE</scope>
    <source>
        <strain evidence="4">CBS 304.34</strain>
    </source>
</reference>
<reference evidence="2 4" key="1">
    <citation type="journal article" date="2020" name="Stud. Mycol.">
        <title>101 Dothideomycetes genomes: a test case for predicting lifestyles and emergence of pathogens.</title>
        <authorList>
            <person name="Haridas S."/>
            <person name="Albert R."/>
            <person name="Binder M."/>
            <person name="Bloem J."/>
            <person name="Labutti K."/>
            <person name="Salamov A."/>
            <person name="Andreopoulos B."/>
            <person name="Baker S."/>
            <person name="Barry K."/>
            <person name="Bills G."/>
            <person name="Bluhm B."/>
            <person name="Cannon C."/>
            <person name="Castanera R."/>
            <person name="Culley D."/>
            <person name="Daum C."/>
            <person name="Ezra D."/>
            <person name="Gonzalez J."/>
            <person name="Henrissat B."/>
            <person name="Kuo A."/>
            <person name="Liang C."/>
            <person name="Lipzen A."/>
            <person name="Lutzoni F."/>
            <person name="Magnuson J."/>
            <person name="Mondo S."/>
            <person name="Nolan M."/>
            <person name="Ohm R."/>
            <person name="Pangilinan J."/>
            <person name="Park H.-J."/>
            <person name="Ramirez L."/>
            <person name="Alfaro M."/>
            <person name="Sun H."/>
            <person name="Tritt A."/>
            <person name="Yoshinaga Y."/>
            <person name="Zwiers L.-H."/>
            <person name="Turgeon B."/>
            <person name="Goodwin S."/>
            <person name="Spatafora J."/>
            <person name="Crous P."/>
            <person name="Grigoriev I."/>
        </authorList>
    </citation>
    <scope>NUCLEOTIDE SEQUENCE</scope>
    <source>
        <strain evidence="2 4">CBS 304.34</strain>
    </source>
</reference>
<feature type="region of interest" description="Disordered" evidence="1">
    <location>
        <begin position="1"/>
        <end position="24"/>
    </location>
</feature>
<dbReference type="Proteomes" id="UP000504636">
    <property type="component" value="Unplaced"/>
</dbReference>
<keyword evidence="3" id="KW-1185">Reference proteome</keyword>
<dbReference type="AlphaFoldDB" id="A0A6A6YJQ1"/>
<name>A0A6A6YJQ1_9PEZI</name>
<dbReference type="EMBL" id="MU003702">
    <property type="protein sequence ID" value="KAF2809082.1"/>
    <property type="molecule type" value="Genomic_DNA"/>
</dbReference>
<accession>A0A6A6YJQ1</accession>
<proteinExistence type="predicted"/>
<feature type="compositionally biased region" description="Basic and acidic residues" evidence="1">
    <location>
        <begin position="141"/>
        <end position="158"/>
    </location>
</feature>
<feature type="compositionally biased region" description="Basic and acidic residues" evidence="1">
    <location>
        <begin position="98"/>
        <end position="120"/>
    </location>
</feature>
<feature type="region of interest" description="Disordered" evidence="1">
    <location>
        <begin position="44"/>
        <end position="158"/>
    </location>
</feature>
<evidence type="ECO:0000313" key="3">
    <source>
        <dbReference type="Proteomes" id="UP000504636"/>
    </source>
</evidence>
<gene>
    <name evidence="2 4" type="ORF">BDZ99DRAFT_521546</name>
</gene>